<dbReference type="InterPro" id="IPR050491">
    <property type="entry name" value="AmpC-like"/>
</dbReference>
<dbReference type="AlphaFoldDB" id="A0AAD4Q520"/>
<feature type="domain" description="Beta-lactamase-related" evidence="2">
    <location>
        <begin position="16"/>
        <end position="347"/>
    </location>
</feature>
<evidence type="ECO:0000259" key="3">
    <source>
        <dbReference type="Pfam" id="PF11954"/>
    </source>
</evidence>
<dbReference type="PANTHER" id="PTHR46825">
    <property type="entry name" value="D-ALANYL-D-ALANINE-CARBOXYPEPTIDASE/ENDOPEPTIDASE AMPH"/>
    <property type="match status" value="1"/>
</dbReference>
<sequence>MGSTATDLADWDDLVLKALEKWKVPGMSVAVVHEGESWAKAYGVAELPDKPLSTDSLFQGCSTTKAFTAAATALVIDDESSNPSESQLKWDTPISSVIPDDFVLADPYATANTTFEDALSHRSGQPAHFMRLRFARTDESTQFAVRALRHMPLAYAPRTTFEYNNFMYIAVSHALEQRTREALGSFMKRRIWEPLGMRDTYFDVREVEKTPGLKERLVQGYDWFEEVGNYKAQPNVNYGPTKGAGSMVSTVLDYEKWVKALLAKSTPLSKDAHEALFRPRSIVSSEQFATSKPGAWAQLYALGWFVDSYQGIPFFWHTGGWPGTAILVGLVPSKNFGFVMMSNSSSASDMYKTLYTHLFKKYLNLPLSQDPDNSQTKPTEEKPQTSADAIQRFFKSLSLDEATPPSVPLSALTGTYSHPAYGSMTITLEDETLRADCMDRVLGAIVDLEHVTVNHFLAKSYLPGWGKATVDYFAAEFHIASSGRPDRLGIKLEPALEDMIWFDISSAVSAE</sequence>
<dbReference type="EMBL" id="JAJTJA010000002">
    <property type="protein sequence ID" value="KAH8703836.1"/>
    <property type="molecule type" value="Genomic_DNA"/>
</dbReference>
<evidence type="ECO:0000259" key="2">
    <source>
        <dbReference type="Pfam" id="PF00144"/>
    </source>
</evidence>
<dbReference type="SUPFAM" id="SSF56601">
    <property type="entry name" value="beta-lactamase/transpeptidase-like"/>
    <property type="match status" value="1"/>
</dbReference>
<dbReference type="Pfam" id="PF00144">
    <property type="entry name" value="Beta-lactamase"/>
    <property type="match status" value="1"/>
</dbReference>
<dbReference type="PANTHER" id="PTHR46825:SF15">
    <property type="entry name" value="BETA-LACTAMASE-RELATED DOMAIN-CONTAINING PROTEIN"/>
    <property type="match status" value="1"/>
</dbReference>
<dbReference type="RefSeq" id="XP_046076854.1">
    <property type="nucleotide sequence ID" value="XM_046215205.1"/>
</dbReference>
<name>A0AAD4Q520_9EURO</name>
<dbReference type="InterPro" id="IPR021860">
    <property type="entry name" value="Peptidase_S12_Pab87-rel_C"/>
</dbReference>
<comment type="caution">
    <text evidence="4">The sequence shown here is derived from an EMBL/GenBank/DDBJ whole genome shotgun (WGS) entry which is preliminary data.</text>
</comment>
<accession>A0AAD4Q520</accession>
<dbReference type="Gene3D" id="3.40.710.10">
    <property type="entry name" value="DD-peptidase/beta-lactamase superfamily"/>
    <property type="match status" value="1"/>
</dbReference>
<feature type="domain" description="Peptidase S12 Pab87-related C-terminal" evidence="3">
    <location>
        <begin position="401"/>
        <end position="498"/>
    </location>
</feature>
<dbReference type="Gene3D" id="2.40.128.600">
    <property type="match status" value="1"/>
</dbReference>
<protein>
    <submittedName>
        <fullName evidence="4">Beta-lactamase/transpeptidase-like protein</fullName>
    </submittedName>
</protein>
<gene>
    <name evidence="4" type="ORF">BGW36DRAFT_370076</name>
</gene>
<dbReference type="InterPro" id="IPR001466">
    <property type="entry name" value="Beta-lactam-related"/>
</dbReference>
<evidence type="ECO:0000313" key="4">
    <source>
        <dbReference type="EMBL" id="KAH8703836.1"/>
    </source>
</evidence>
<dbReference type="InterPro" id="IPR012338">
    <property type="entry name" value="Beta-lactam/transpept-like"/>
</dbReference>
<organism evidence="4 5">
    <name type="scientific">Talaromyces proteolyticus</name>
    <dbReference type="NCBI Taxonomy" id="1131652"/>
    <lineage>
        <taxon>Eukaryota</taxon>
        <taxon>Fungi</taxon>
        <taxon>Dikarya</taxon>
        <taxon>Ascomycota</taxon>
        <taxon>Pezizomycotina</taxon>
        <taxon>Eurotiomycetes</taxon>
        <taxon>Eurotiomycetidae</taxon>
        <taxon>Eurotiales</taxon>
        <taxon>Trichocomaceae</taxon>
        <taxon>Talaromyces</taxon>
        <taxon>Talaromyces sect. Bacilispori</taxon>
    </lineage>
</organism>
<dbReference type="GeneID" id="70245492"/>
<keyword evidence="5" id="KW-1185">Reference proteome</keyword>
<evidence type="ECO:0000313" key="5">
    <source>
        <dbReference type="Proteomes" id="UP001201262"/>
    </source>
</evidence>
<dbReference type="Pfam" id="PF11954">
    <property type="entry name" value="DUF3471"/>
    <property type="match status" value="1"/>
</dbReference>
<dbReference type="Proteomes" id="UP001201262">
    <property type="component" value="Unassembled WGS sequence"/>
</dbReference>
<evidence type="ECO:0000256" key="1">
    <source>
        <dbReference type="ARBA" id="ARBA00038215"/>
    </source>
</evidence>
<proteinExistence type="inferred from homology"/>
<comment type="similarity">
    <text evidence="1">Belongs to the peptidase S12 family.</text>
</comment>
<reference evidence="4" key="1">
    <citation type="submission" date="2021-12" db="EMBL/GenBank/DDBJ databases">
        <title>Convergent genome expansion in fungi linked to evolution of root-endophyte symbiosis.</title>
        <authorList>
            <consortium name="DOE Joint Genome Institute"/>
            <person name="Ke Y.-H."/>
            <person name="Bonito G."/>
            <person name="Liao H.-L."/>
            <person name="Looney B."/>
            <person name="Rojas-Flechas A."/>
            <person name="Nash J."/>
            <person name="Hameed K."/>
            <person name="Schadt C."/>
            <person name="Martin F."/>
            <person name="Crous P.W."/>
            <person name="Miettinen O."/>
            <person name="Magnuson J.K."/>
            <person name="Labbe J."/>
            <person name="Jacobson D."/>
            <person name="Doktycz M.J."/>
            <person name="Veneault-Fourrey C."/>
            <person name="Kuo A."/>
            <person name="Mondo S."/>
            <person name="Calhoun S."/>
            <person name="Riley R."/>
            <person name="Ohm R."/>
            <person name="LaButti K."/>
            <person name="Andreopoulos B."/>
            <person name="Pangilinan J."/>
            <person name="Nolan M."/>
            <person name="Tritt A."/>
            <person name="Clum A."/>
            <person name="Lipzen A."/>
            <person name="Daum C."/>
            <person name="Barry K."/>
            <person name="Grigoriev I.V."/>
            <person name="Vilgalys R."/>
        </authorList>
    </citation>
    <scope>NUCLEOTIDE SEQUENCE</scope>
    <source>
        <strain evidence="4">PMI_201</strain>
    </source>
</reference>